<reference evidence="2" key="1">
    <citation type="submission" date="2022-10" db="EMBL/GenBank/DDBJ databases">
        <title>Genome assembly of Pristionchus species.</title>
        <authorList>
            <person name="Yoshida K."/>
            <person name="Sommer R.J."/>
        </authorList>
    </citation>
    <scope>NUCLEOTIDE SEQUENCE [LARGE SCALE GENOMIC DNA]</scope>
    <source>
        <strain evidence="2">RS5460</strain>
    </source>
</reference>
<feature type="non-terminal residue" evidence="1">
    <location>
        <position position="69"/>
    </location>
</feature>
<dbReference type="AlphaFoldDB" id="A0AAN4ZNK2"/>
<protein>
    <submittedName>
        <fullName evidence="1">Uncharacterized protein</fullName>
    </submittedName>
</protein>
<name>A0AAN4ZNK2_9BILA</name>
<evidence type="ECO:0000313" key="1">
    <source>
        <dbReference type="EMBL" id="GMR40275.1"/>
    </source>
</evidence>
<sequence>FSRHVCPSSIFVLSCGILRRRVAHVREFVRHGGRDRTGARCLVLLPAGQPVVNIPDACNVLLPGDLGVV</sequence>
<gene>
    <name evidence="1" type="ORF">PMAYCL1PPCAC_10470</name>
</gene>
<evidence type="ECO:0000313" key="2">
    <source>
        <dbReference type="Proteomes" id="UP001328107"/>
    </source>
</evidence>
<keyword evidence="2" id="KW-1185">Reference proteome</keyword>
<accession>A0AAN4ZNK2</accession>
<dbReference type="EMBL" id="BTRK01000003">
    <property type="protein sequence ID" value="GMR40275.1"/>
    <property type="molecule type" value="Genomic_DNA"/>
</dbReference>
<dbReference type="Proteomes" id="UP001328107">
    <property type="component" value="Unassembled WGS sequence"/>
</dbReference>
<feature type="non-terminal residue" evidence="1">
    <location>
        <position position="1"/>
    </location>
</feature>
<comment type="caution">
    <text evidence="1">The sequence shown here is derived from an EMBL/GenBank/DDBJ whole genome shotgun (WGS) entry which is preliminary data.</text>
</comment>
<proteinExistence type="predicted"/>
<organism evidence="1 2">
    <name type="scientific">Pristionchus mayeri</name>
    <dbReference type="NCBI Taxonomy" id="1317129"/>
    <lineage>
        <taxon>Eukaryota</taxon>
        <taxon>Metazoa</taxon>
        <taxon>Ecdysozoa</taxon>
        <taxon>Nematoda</taxon>
        <taxon>Chromadorea</taxon>
        <taxon>Rhabditida</taxon>
        <taxon>Rhabditina</taxon>
        <taxon>Diplogasteromorpha</taxon>
        <taxon>Diplogasteroidea</taxon>
        <taxon>Neodiplogasteridae</taxon>
        <taxon>Pristionchus</taxon>
    </lineage>
</organism>